<dbReference type="EMBL" id="JBEPMK010000004">
    <property type="protein sequence ID" value="MET3644724.1"/>
    <property type="molecule type" value="Genomic_DNA"/>
</dbReference>
<evidence type="ECO:0000256" key="1">
    <source>
        <dbReference type="ARBA" id="ARBA00004141"/>
    </source>
</evidence>
<feature type="transmembrane region" description="Helical" evidence="5">
    <location>
        <begin position="87"/>
        <end position="108"/>
    </location>
</feature>
<dbReference type="InterPro" id="IPR038665">
    <property type="entry name" value="Voltage-dep_anion_channel_sf"/>
</dbReference>
<keyword evidence="4 5" id="KW-0472">Membrane</keyword>
<keyword evidence="3 5" id="KW-1133">Transmembrane helix</keyword>
<dbReference type="PANTHER" id="PTHR37955">
    <property type="entry name" value="TELLURITE RESISTANCE PROTEIN TEHA"/>
    <property type="match status" value="1"/>
</dbReference>
<dbReference type="Proteomes" id="UP001549055">
    <property type="component" value="Unassembled WGS sequence"/>
</dbReference>
<dbReference type="RefSeq" id="WP_354281128.1">
    <property type="nucleotide sequence ID" value="NZ_JBEPMK010000004.1"/>
</dbReference>
<feature type="transmembrane region" description="Helical" evidence="5">
    <location>
        <begin position="144"/>
        <end position="164"/>
    </location>
</feature>
<evidence type="ECO:0000256" key="2">
    <source>
        <dbReference type="ARBA" id="ARBA00022692"/>
    </source>
</evidence>
<keyword evidence="2 5" id="KW-0812">Transmembrane</keyword>
<evidence type="ECO:0000313" key="7">
    <source>
        <dbReference type="Proteomes" id="UP001549055"/>
    </source>
</evidence>
<evidence type="ECO:0000256" key="4">
    <source>
        <dbReference type="ARBA" id="ARBA00023136"/>
    </source>
</evidence>
<accession>A0ABV2JLD3</accession>
<comment type="subcellular location">
    <subcellularLocation>
        <location evidence="1">Membrane</location>
        <topology evidence="1">Multi-pass membrane protein</topology>
    </subcellularLocation>
</comment>
<protein>
    <submittedName>
        <fullName evidence="6">Exfoliative toxin A/B</fullName>
    </submittedName>
</protein>
<evidence type="ECO:0000256" key="5">
    <source>
        <dbReference type="SAM" id="Phobius"/>
    </source>
</evidence>
<feature type="transmembrane region" description="Helical" evidence="5">
    <location>
        <begin position="30"/>
        <end position="49"/>
    </location>
</feature>
<feature type="transmembrane region" description="Helical" evidence="5">
    <location>
        <begin position="120"/>
        <end position="138"/>
    </location>
</feature>
<keyword evidence="7" id="KW-1185">Reference proteome</keyword>
<sequence>MKKIQALPFASTGLLLGIVALSNLMKNFIAMVSSILFVIAGCLFLAILIKIVTYPAELQLLLKQSLPTSSLPTLAMAMMLAGPRIPVFWYIGFIIHLGFMAYFTGLIWKKSRLDDLYPSWYIVYVGLAAGAIIAPQIGTGPLGWFCWIVGLISYLVLLPSVLYRLKKIPIPAANRLNLAILAAPASLLLLGALALKISWAILPLLCLSQIFYIGTIFLLRTTFQHPFSPTWSGMTFPSVSTATALFDSLAYLGNTQPALTALAYAEIIFATGIVGLVALHYLNYVYTKKGLS</sequence>
<feature type="transmembrane region" description="Helical" evidence="5">
    <location>
        <begin position="201"/>
        <end position="219"/>
    </location>
</feature>
<dbReference type="Gene3D" id="1.50.10.150">
    <property type="entry name" value="Voltage-dependent anion channel"/>
    <property type="match status" value="1"/>
</dbReference>
<feature type="transmembrane region" description="Helical" evidence="5">
    <location>
        <begin position="231"/>
        <end position="252"/>
    </location>
</feature>
<comment type="caution">
    <text evidence="6">The sequence shown here is derived from an EMBL/GenBank/DDBJ whole genome shotgun (WGS) entry which is preliminary data.</text>
</comment>
<name>A0ABV2JLD3_9STRE</name>
<reference evidence="6 7" key="1">
    <citation type="submission" date="2024-06" db="EMBL/GenBank/DDBJ databases">
        <title>Genomic Encyclopedia of Type Strains, Phase IV (KMG-IV): sequencing the most valuable type-strain genomes for metagenomic binning, comparative biology and taxonomic classification.</title>
        <authorList>
            <person name="Goeker M."/>
        </authorList>
    </citation>
    <scope>NUCLEOTIDE SEQUENCE [LARGE SCALE GENOMIC DNA]</scope>
    <source>
        <strain evidence="6 7">DSM 15349</strain>
    </source>
</reference>
<proteinExistence type="predicted"/>
<evidence type="ECO:0000313" key="6">
    <source>
        <dbReference type="EMBL" id="MET3644724.1"/>
    </source>
</evidence>
<evidence type="ECO:0000256" key="3">
    <source>
        <dbReference type="ARBA" id="ARBA00022989"/>
    </source>
</evidence>
<dbReference type="PANTHER" id="PTHR37955:SF1">
    <property type="entry name" value="DEP DOMAIN-CONTAINING PROTEIN"/>
    <property type="match status" value="1"/>
</dbReference>
<dbReference type="InterPro" id="IPR052951">
    <property type="entry name" value="Tellurite_res_ion_channel"/>
</dbReference>
<dbReference type="Pfam" id="PF03595">
    <property type="entry name" value="SLAC1"/>
    <property type="match status" value="1"/>
</dbReference>
<gene>
    <name evidence="6" type="ORF">ABID27_001351</name>
</gene>
<organism evidence="6 7">
    <name type="scientific">Streptococcus gallinaceus</name>
    <dbReference type="NCBI Taxonomy" id="165758"/>
    <lineage>
        <taxon>Bacteria</taxon>
        <taxon>Bacillati</taxon>
        <taxon>Bacillota</taxon>
        <taxon>Bacilli</taxon>
        <taxon>Lactobacillales</taxon>
        <taxon>Streptococcaceae</taxon>
        <taxon>Streptococcus</taxon>
    </lineage>
</organism>
<dbReference type="InterPro" id="IPR004695">
    <property type="entry name" value="SLAC1/Mae1/Ssu1/TehA"/>
</dbReference>
<feature type="transmembrane region" description="Helical" evidence="5">
    <location>
        <begin position="176"/>
        <end position="195"/>
    </location>
</feature>
<feature type="transmembrane region" description="Helical" evidence="5">
    <location>
        <begin position="258"/>
        <end position="282"/>
    </location>
</feature>